<evidence type="ECO:0000256" key="5">
    <source>
        <dbReference type="ARBA" id="ARBA00022903"/>
    </source>
</evidence>
<dbReference type="GO" id="GO:0004725">
    <property type="term" value="F:protein tyrosine phosphatase activity"/>
    <property type="evidence" value="ECO:0007669"/>
    <property type="project" value="UniProtKB-UniRule"/>
</dbReference>
<keyword evidence="7" id="KW-0270">Exopolysaccharide synthesis</keyword>
<dbReference type="GO" id="GO:0045227">
    <property type="term" value="P:capsule polysaccharide biosynthetic process"/>
    <property type="evidence" value="ECO:0007669"/>
    <property type="project" value="UniProtKB-UniPathway"/>
</dbReference>
<comment type="similarity">
    <text evidence="3 11">Belongs to the metallo-dependent hydrolases superfamily. CpsB/CapC family.</text>
</comment>
<evidence type="ECO:0000256" key="8">
    <source>
        <dbReference type="ARBA" id="ARBA00023211"/>
    </source>
</evidence>
<dbReference type="NCBIfam" id="NF041488">
    <property type="entry name" value="caps_synth_Cps4B"/>
    <property type="match status" value="1"/>
</dbReference>
<comment type="function">
    <text evidence="9">Dephosphorylates CpsD. Involved in the regulation of capsular polysaccharide biosynthesis.</text>
</comment>
<dbReference type="Pfam" id="PF19567">
    <property type="entry name" value="CpsB_CapC"/>
    <property type="match status" value="1"/>
</dbReference>
<evidence type="ECO:0000256" key="10">
    <source>
        <dbReference type="ARBA" id="ARBA00051722"/>
    </source>
</evidence>
<comment type="pathway">
    <text evidence="2">Capsule biogenesis; capsule polysaccharide biosynthesis.</text>
</comment>
<proteinExistence type="inferred from homology"/>
<protein>
    <recommendedName>
        <fullName evidence="11">Tyrosine-protein phosphatase</fullName>
        <ecNumber evidence="11">3.1.3.48</ecNumber>
    </recommendedName>
</protein>
<evidence type="ECO:0000256" key="11">
    <source>
        <dbReference type="PIRNR" id="PIRNR016557"/>
    </source>
</evidence>
<evidence type="ECO:0000256" key="4">
    <source>
        <dbReference type="ARBA" id="ARBA00022801"/>
    </source>
</evidence>
<dbReference type="PANTHER" id="PTHR39181:SF1">
    <property type="entry name" value="TYROSINE-PROTEIN PHOSPHATASE YWQE"/>
    <property type="match status" value="1"/>
</dbReference>
<comment type="cofactor">
    <cofactor evidence="1">
        <name>Mn(2+)</name>
        <dbReference type="ChEBI" id="CHEBI:29035"/>
    </cofactor>
</comment>
<keyword evidence="4 11" id="KW-0378">Hydrolase</keyword>
<sequence>MIDIHSHIIFGVDDGPKTIEESLSLIGEAYRQGVRYIVATSHRRKGMFETPEKVIMTNFLQLKAAVAEVYPEIRLCYGAELYYSKDILSKLEKKKVPTLNGSRYILLEFSMNTPWKDIQEGVNEVMLLGLTPVLAHIERYDALAFNADRVNELIEKGCMTQVNSSHVLKQGLIGDRAKEFKKRVQFFLEQDLVHCVASDMHNTTTRPPFMKQAYQIVKEEYGEDRAKALFKKNPLMILKNQVQ</sequence>
<dbReference type="GO" id="GO:0030145">
    <property type="term" value="F:manganese ion binding"/>
    <property type="evidence" value="ECO:0007669"/>
    <property type="project" value="UniProtKB-UniRule"/>
</dbReference>
<evidence type="ECO:0000256" key="1">
    <source>
        <dbReference type="ARBA" id="ARBA00001936"/>
    </source>
</evidence>
<dbReference type="UniPathway" id="UPA00934"/>
<evidence type="ECO:0000256" key="2">
    <source>
        <dbReference type="ARBA" id="ARBA00005132"/>
    </source>
</evidence>
<accession>G3G7I9</accession>
<dbReference type="AlphaFoldDB" id="G3G7I9"/>
<evidence type="ECO:0000313" key="12">
    <source>
        <dbReference type="EMBL" id="AEP02719.1"/>
    </source>
</evidence>
<keyword evidence="6 11" id="KW-0904">Protein phosphatase</keyword>
<dbReference type="EMBL" id="JF791165">
    <property type="protein sequence ID" value="AEP02719.1"/>
    <property type="molecule type" value="Genomic_DNA"/>
</dbReference>
<name>G3G7I9_STRSU</name>
<organism evidence="12">
    <name type="scientific">Streptococcus suis</name>
    <dbReference type="NCBI Taxonomy" id="1307"/>
    <lineage>
        <taxon>Bacteria</taxon>
        <taxon>Bacillati</taxon>
        <taxon>Bacillota</taxon>
        <taxon>Bacilli</taxon>
        <taxon>Lactobacillales</taxon>
        <taxon>Streptococcaceae</taxon>
        <taxon>Streptococcus</taxon>
    </lineage>
</organism>
<evidence type="ECO:0000256" key="9">
    <source>
        <dbReference type="ARBA" id="ARBA00025635"/>
    </source>
</evidence>
<dbReference type="Gene3D" id="3.20.20.140">
    <property type="entry name" value="Metal-dependent hydrolases"/>
    <property type="match status" value="1"/>
</dbReference>
<evidence type="ECO:0000256" key="3">
    <source>
        <dbReference type="ARBA" id="ARBA00005750"/>
    </source>
</evidence>
<comment type="catalytic activity">
    <reaction evidence="10 11">
        <text>O-phospho-L-tyrosyl-[protein] + H2O = L-tyrosyl-[protein] + phosphate</text>
        <dbReference type="Rhea" id="RHEA:10684"/>
        <dbReference type="Rhea" id="RHEA-COMP:10136"/>
        <dbReference type="Rhea" id="RHEA-COMP:20101"/>
        <dbReference type="ChEBI" id="CHEBI:15377"/>
        <dbReference type="ChEBI" id="CHEBI:43474"/>
        <dbReference type="ChEBI" id="CHEBI:46858"/>
        <dbReference type="ChEBI" id="CHEBI:61978"/>
        <dbReference type="EC" id="3.1.3.48"/>
    </reaction>
</comment>
<reference evidence="12" key="1">
    <citation type="submission" date="2011-04" db="EMBL/GenBank/DDBJ databases">
        <authorList>
            <person name="Wang K.C."/>
            <person name="Fan W.X."/>
            <person name="Lu C.P."/>
        </authorList>
    </citation>
    <scope>NUCLEOTIDE SEQUENCE</scope>
    <source>
        <strain evidence="12">89-5259</strain>
    </source>
</reference>
<evidence type="ECO:0000256" key="7">
    <source>
        <dbReference type="ARBA" id="ARBA00023169"/>
    </source>
</evidence>
<dbReference type="InterPro" id="IPR016667">
    <property type="entry name" value="Caps_polysacc_synth_CpsB/CapC"/>
</dbReference>
<keyword evidence="8" id="KW-0464">Manganese</keyword>
<dbReference type="SUPFAM" id="SSF51556">
    <property type="entry name" value="Metallo-dependent hydrolases"/>
    <property type="match status" value="1"/>
</dbReference>
<evidence type="ECO:0000256" key="6">
    <source>
        <dbReference type="ARBA" id="ARBA00022912"/>
    </source>
</evidence>
<dbReference type="InterPro" id="IPR048208">
    <property type="entry name" value="Caps_polysacc_synth_CpsB"/>
</dbReference>
<dbReference type="PANTHER" id="PTHR39181">
    <property type="entry name" value="TYROSINE-PROTEIN PHOSPHATASE YWQE"/>
    <property type="match status" value="1"/>
</dbReference>
<dbReference type="EC" id="3.1.3.48" evidence="11"/>
<dbReference type="PIRSF" id="PIRSF016557">
    <property type="entry name" value="Caps_synth_CpsB"/>
    <property type="match status" value="1"/>
</dbReference>
<keyword evidence="5" id="KW-0972">Capsule biogenesis/degradation</keyword>
<dbReference type="InterPro" id="IPR032466">
    <property type="entry name" value="Metal_Hydrolase"/>
</dbReference>